<protein>
    <recommendedName>
        <fullName evidence="6">Histone H2A</fullName>
    </recommendedName>
</protein>
<evidence type="ECO:0000256" key="4">
    <source>
        <dbReference type="ARBA" id="ARBA00022454"/>
    </source>
</evidence>
<evidence type="ECO:0000256" key="3">
    <source>
        <dbReference type="ARBA" id="ARBA00010691"/>
    </source>
</evidence>
<dbReference type="PROSITE" id="PS00046">
    <property type="entry name" value="HISTONE_H2A"/>
    <property type="match status" value="1"/>
</dbReference>
<dbReference type="Gramene" id="PRQ24282">
    <property type="protein sequence ID" value="PRQ24282"/>
    <property type="gene ID" value="RchiOBHm_Chr6g0270671"/>
</dbReference>
<dbReference type="SMART" id="SM00414">
    <property type="entry name" value="H2A"/>
    <property type="match status" value="1"/>
</dbReference>
<dbReference type="STRING" id="74649.A0A2P6PQT8"/>
<dbReference type="EMBL" id="PDCK01000044">
    <property type="protein sequence ID" value="PRQ24282.1"/>
    <property type="molecule type" value="Genomic_DNA"/>
</dbReference>
<evidence type="ECO:0000256" key="2">
    <source>
        <dbReference type="ARBA" id="ARBA00004286"/>
    </source>
</evidence>
<dbReference type="InterPro" id="IPR032458">
    <property type="entry name" value="Histone_H2A_CS"/>
</dbReference>
<reference evidence="8 9" key="1">
    <citation type="journal article" date="2018" name="Nat. Genet.">
        <title>The Rosa genome provides new insights in the design of modern roses.</title>
        <authorList>
            <person name="Bendahmane M."/>
        </authorList>
    </citation>
    <scope>NUCLEOTIDE SEQUENCE [LARGE SCALE GENOMIC DNA]</scope>
    <source>
        <strain evidence="9">cv. Old Blush</strain>
    </source>
</reference>
<comment type="subunit">
    <text evidence="6">The nucleosome is a histone octamer containing two molecules each of H2A, H2B, H3 and H4 assembled in one H3-H4 heterotetramer and two H2A-H2B heterodimers. The octamer wraps approximately 147 bp of DNA.</text>
</comment>
<sequence>MGVPEGSEVQARGRKSDSPKKKAVTRSVKAGLQFPVGRIGRYLKKGMYAQRVSSGAPVYLAGCLSTSQLKFRSSLSLCLSCISKFRVSVLQLSGNAAWGNKKNMIIPRHLLLAVRNDEGLGFLLGLLLVMELRFNQVEIKQPEMISHFFVESGVS</sequence>
<dbReference type="Gene3D" id="1.10.20.10">
    <property type="entry name" value="Histone, subunit A"/>
    <property type="match status" value="1"/>
</dbReference>
<dbReference type="CDD" id="cd00074">
    <property type="entry name" value="HFD_H2A"/>
    <property type="match status" value="1"/>
</dbReference>
<organism evidence="8 9">
    <name type="scientific">Rosa chinensis</name>
    <name type="common">China rose</name>
    <dbReference type="NCBI Taxonomy" id="74649"/>
    <lineage>
        <taxon>Eukaryota</taxon>
        <taxon>Viridiplantae</taxon>
        <taxon>Streptophyta</taxon>
        <taxon>Embryophyta</taxon>
        <taxon>Tracheophyta</taxon>
        <taxon>Spermatophyta</taxon>
        <taxon>Magnoliopsida</taxon>
        <taxon>eudicotyledons</taxon>
        <taxon>Gunneridae</taxon>
        <taxon>Pentapetalae</taxon>
        <taxon>rosids</taxon>
        <taxon>fabids</taxon>
        <taxon>Rosales</taxon>
        <taxon>Rosaceae</taxon>
        <taxon>Rosoideae</taxon>
        <taxon>Rosoideae incertae sedis</taxon>
        <taxon>Rosa</taxon>
    </lineage>
</organism>
<proteinExistence type="inferred from homology"/>
<dbReference type="GO" id="GO:0030527">
    <property type="term" value="F:structural constituent of chromatin"/>
    <property type="evidence" value="ECO:0007669"/>
    <property type="project" value="InterPro"/>
</dbReference>
<comment type="subcellular location">
    <subcellularLocation>
        <location evidence="2">Chromosome</location>
    </subcellularLocation>
    <subcellularLocation>
        <location evidence="1 6">Nucleus</location>
    </subcellularLocation>
</comment>
<gene>
    <name evidence="8" type="ORF">RchiOBHm_Chr6g0270671</name>
</gene>
<comment type="caution">
    <text evidence="8">The sequence shown here is derived from an EMBL/GenBank/DDBJ whole genome shotgun (WGS) entry which is preliminary data.</text>
</comment>
<name>A0A2P6PQT8_ROSCH</name>
<evidence type="ECO:0000256" key="1">
    <source>
        <dbReference type="ARBA" id="ARBA00004123"/>
    </source>
</evidence>
<dbReference type="GO" id="GO:0046982">
    <property type="term" value="F:protein heterodimerization activity"/>
    <property type="evidence" value="ECO:0007669"/>
    <property type="project" value="InterPro"/>
</dbReference>
<dbReference type="AlphaFoldDB" id="A0A2P6PQT8"/>
<keyword evidence="4 6" id="KW-0158">Chromosome</keyword>
<dbReference type="InterPro" id="IPR002119">
    <property type="entry name" value="Histone_H2A"/>
</dbReference>
<dbReference type="PANTHER" id="PTHR23430">
    <property type="entry name" value="HISTONE H2A"/>
    <property type="match status" value="1"/>
</dbReference>
<evidence type="ECO:0000256" key="6">
    <source>
        <dbReference type="RuleBase" id="RU003767"/>
    </source>
</evidence>
<dbReference type="GO" id="GO:0000786">
    <property type="term" value="C:nucleosome"/>
    <property type="evidence" value="ECO:0007669"/>
    <property type="project" value="UniProtKB-KW"/>
</dbReference>
<keyword evidence="6" id="KW-0544">Nucleosome core</keyword>
<dbReference type="GO" id="GO:0003677">
    <property type="term" value="F:DNA binding"/>
    <property type="evidence" value="ECO:0007669"/>
    <property type="project" value="UniProtKB-KW"/>
</dbReference>
<evidence type="ECO:0000256" key="7">
    <source>
        <dbReference type="SAM" id="MobiDB-lite"/>
    </source>
</evidence>
<dbReference type="PRINTS" id="PR00620">
    <property type="entry name" value="HISTONEH2A"/>
</dbReference>
<keyword evidence="9" id="KW-1185">Reference proteome</keyword>
<dbReference type="InterPro" id="IPR009072">
    <property type="entry name" value="Histone-fold"/>
</dbReference>
<dbReference type="Proteomes" id="UP000238479">
    <property type="component" value="Chromosome 6"/>
</dbReference>
<keyword evidence="5 6" id="KW-0539">Nucleus</keyword>
<accession>A0A2P6PQT8</accession>
<comment type="similarity">
    <text evidence="3 6">Belongs to the histone H2A family.</text>
</comment>
<evidence type="ECO:0000313" key="9">
    <source>
        <dbReference type="Proteomes" id="UP000238479"/>
    </source>
</evidence>
<evidence type="ECO:0000256" key="5">
    <source>
        <dbReference type="ARBA" id="ARBA00023242"/>
    </source>
</evidence>
<dbReference type="SUPFAM" id="SSF47113">
    <property type="entry name" value="Histone-fold"/>
    <property type="match status" value="1"/>
</dbReference>
<dbReference type="GO" id="GO:0005634">
    <property type="term" value="C:nucleus"/>
    <property type="evidence" value="ECO:0007669"/>
    <property type="project" value="UniProtKB-SubCell"/>
</dbReference>
<keyword evidence="6" id="KW-0238">DNA-binding</keyword>
<evidence type="ECO:0000313" key="8">
    <source>
        <dbReference type="EMBL" id="PRQ24282.1"/>
    </source>
</evidence>
<feature type="region of interest" description="Disordered" evidence="7">
    <location>
        <begin position="1"/>
        <end position="24"/>
    </location>
</feature>